<dbReference type="Proteomes" id="UP000245590">
    <property type="component" value="Unassembled WGS sequence"/>
</dbReference>
<evidence type="ECO:0000313" key="3">
    <source>
        <dbReference type="Proteomes" id="UP000245590"/>
    </source>
</evidence>
<proteinExistence type="predicted"/>
<keyword evidence="1" id="KW-0812">Transmembrane</keyword>
<dbReference type="RefSeq" id="WP_109274648.1">
    <property type="nucleotide sequence ID" value="NZ_QFKX01000001.1"/>
</dbReference>
<feature type="transmembrane region" description="Helical" evidence="1">
    <location>
        <begin position="74"/>
        <end position="99"/>
    </location>
</feature>
<dbReference type="EMBL" id="QFKX01000001">
    <property type="protein sequence ID" value="PWH07761.1"/>
    <property type="molecule type" value="Genomic_DNA"/>
</dbReference>
<gene>
    <name evidence="2" type="ORF">DEO23_03890</name>
</gene>
<name>A0A2U2RPJ4_9MICO</name>
<keyword evidence="1" id="KW-0472">Membrane</keyword>
<accession>A0A2U2RPJ4</accession>
<protein>
    <submittedName>
        <fullName evidence="2">Uncharacterized protein</fullName>
    </submittedName>
</protein>
<keyword evidence="1" id="KW-1133">Transmembrane helix</keyword>
<dbReference type="OrthoDB" id="4794264at2"/>
<comment type="caution">
    <text evidence="2">The sequence shown here is derived from an EMBL/GenBank/DDBJ whole genome shotgun (WGS) entry which is preliminary data.</text>
</comment>
<evidence type="ECO:0000256" key="1">
    <source>
        <dbReference type="SAM" id="Phobius"/>
    </source>
</evidence>
<reference evidence="2 3" key="1">
    <citation type="submission" date="2018-05" db="EMBL/GenBank/DDBJ databases">
        <title>Brachybacterium sp. M1HQ-2T, whole genome shotgun sequence.</title>
        <authorList>
            <person name="Tuo L."/>
        </authorList>
    </citation>
    <scope>NUCLEOTIDE SEQUENCE [LARGE SCALE GENOMIC DNA]</scope>
    <source>
        <strain evidence="2 3">M1HQ-2</strain>
    </source>
</reference>
<keyword evidence="3" id="KW-1185">Reference proteome</keyword>
<sequence>MSSPAPDPADAVPESARLYRRRLSRLLLGLLCSWLLMLLPLPWSLLSGIAGVITAVLLVMLVIAAWSDGRPVMAVVTGLVGLPAVLMIVLGSVTGLLFYGPMSELETCRDDALTQQAQDSCKDEVQNSVVSWMEGLTGS</sequence>
<dbReference type="AlphaFoldDB" id="A0A2U2RPJ4"/>
<evidence type="ECO:0000313" key="2">
    <source>
        <dbReference type="EMBL" id="PWH07761.1"/>
    </source>
</evidence>
<feature type="transmembrane region" description="Helical" evidence="1">
    <location>
        <begin position="49"/>
        <end position="67"/>
    </location>
</feature>
<organism evidence="2 3">
    <name type="scientific">Brachybacterium endophyticum</name>
    <dbReference type="NCBI Taxonomy" id="2182385"/>
    <lineage>
        <taxon>Bacteria</taxon>
        <taxon>Bacillati</taxon>
        <taxon>Actinomycetota</taxon>
        <taxon>Actinomycetes</taxon>
        <taxon>Micrococcales</taxon>
        <taxon>Dermabacteraceae</taxon>
        <taxon>Brachybacterium</taxon>
    </lineage>
</organism>